<keyword evidence="1" id="KW-0479">Metal-binding</keyword>
<evidence type="ECO:0000313" key="4">
    <source>
        <dbReference type="Proteomes" id="UP000466535"/>
    </source>
</evidence>
<dbReference type="AlphaFoldDB" id="A0A6B0SXK4"/>
<keyword evidence="4" id="KW-1185">Reference proteome</keyword>
<sequence length="69" mass="7500">MLSKLLNYIRGRFRSRKSNAEMNPTEVAQYGESVNYLPCPECGEGNLEYDPDAGAPKCTACGAVDDGPE</sequence>
<dbReference type="InterPro" id="IPR013137">
    <property type="entry name" value="Znf_TFIIB"/>
</dbReference>
<dbReference type="GO" id="GO:0008270">
    <property type="term" value="F:zinc ion binding"/>
    <property type="evidence" value="ECO:0007669"/>
    <property type="project" value="UniProtKB-KW"/>
</dbReference>
<gene>
    <name evidence="3" type="ORF">GRX03_02405</name>
</gene>
<accession>A0A6B0SXK4</accession>
<proteinExistence type="predicted"/>
<dbReference type="PROSITE" id="PS51134">
    <property type="entry name" value="ZF_TFIIB"/>
    <property type="match status" value="1"/>
</dbReference>
<dbReference type="EMBL" id="WUUT01000001">
    <property type="protein sequence ID" value="MXR50458.1"/>
    <property type="molecule type" value="Genomic_DNA"/>
</dbReference>
<dbReference type="RefSeq" id="WP_159762585.1">
    <property type="nucleotide sequence ID" value="NZ_WUUT01000001.1"/>
</dbReference>
<protein>
    <recommendedName>
        <fullName evidence="2">TFIIB-type domain-containing protein</fullName>
    </recommendedName>
</protein>
<dbReference type="OrthoDB" id="374000at2157"/>
<dbReference type="SUPFAM" id="SSF57783">
    <property type="entry name" value="Zinc beta-ribbon"/>
    <property type="match status" value="1"/>
</dbReference>
<reference evidence="3 4" key="1">
    <citation type="submission" date="2019-12" db="EMBL/GenBank/DDBJ databases">
        <title>Isolation and characterization of three novel carbon monoxide-oxidizing members of Halobacteria from salione crusts and soils.</title>
        <authorList>
            <person name="Myers M.R."/>
            <person name="King G.M."/>
        </authorList>
    </citation>
    <scope>NUCLEOTIDE SEQUENCE [LARGE SCALE GENOMIC DNA]</scope>
    <source>
        <strain evidence="3 4">WSH3</strain>
    </source>
</reference>
<feature type="domain" description="TFIIB-type" evidence="2">
    <location>
        <begin position="35"/>
        <end position="66"/>
    </location>
</feature>
<name>A0A6B0SXK4_9EURY</name>
<dbReference type="Proteomes" id="UP000466535">
    <property type="component" value="Unassembled WGS sequence"/>
</dbReference>
<dbReference type="Gene3D" id="2.20.25.10">
    <property type="match status" value="1"/>
</dbReference>
<evidence type="ECO:0000259" key="2">
    <source>
        <dbReference type="PROSITE" id="PS51134"/>
    </source>
</evidence>
<keyword evidence="1" id="KW-0862">Zinc</keyword>
<comment type="caution">
    <text evidence="3">The sequence shown here is derived from an EMBL/GenBank/DDBJ whole genome shotgun (WGS) entry which is preliminary data.</text>
</comment>
<evidence type="ECO:0000313" key="3">
    <source>
        <dbReference type="EMBL" id="MXR50458.1"/>
    </source>
</evidence>
<keyword evidence="1" id="KW-0863">Zinc-finger</keyword>
<evidence type="ECO:0000256" key="1">
    <source>
        <dbReference type="PROSITE-ProRule" id="PRU00469"/>
    </source>
</evidence>
<organism evidence="3 4">
    <name type="scientific">Halovenus carboxidivorans</name>
    <dbReference type="NCBI Taxonomy" id="2692199"/>
    <lineage>
        <taxon>Archaea</taxon>
        <taxon>Methanobacteriati</taxon>
        <taxon>Methanobacteriota</taxon>
        <taxon>Stenosarchaea group</taxon>
        <taxon>Halobacteria</taxon>
        <taxon>Halobacteriales</taxon>
        <taxon>Haloarculaceae</taxon>
        <taxon>Halovenus</taxon>
    </lineage>
</organism>